<dbReference type="Proteomes" id="UP000004903">
    <property type="component" value="Unassembled WGS sequence"/>
</dbReference>
<protein>
    <submittedName>
        <fullName evidence="1">Uncharacterized protein</fullName>
    </submittedName>
</protein>
<dbReference type="AlphaFoldDB" id="G5QHU6"/>
<gene>
    <name evidence="1" type="ORF">LTSERUB_2059</name>
</gene>
<evidence type="ECO:0000313" key="2">
    <source>
        <dbReference type="Proteomes" id="UP000004903"/>
    </source>
</evidence>
<proteinExistence type="predicted"/>
<accession>G5QHU6</accession>
<dbReference type="PATRIC" id="fig|913081.3.peg.1643"/>
<dbReference type="EMBL" id="AFCT01000764">
    <property type="protein sequence ID" value="EHC90415.1"/>
    <property type="molecule type" value="Genomic_DNA"/>
</dbReference>
<comment type="caution">
    <text evidence="1">The sequence shown here is derived from an EMBL/GenBank/DDBJ whole genome shotgun (WGS) entry which is preliminary data.</text>
</comment>
<organism evidence="1 2">
    <name type="scientific">Salmonella enterica subsp. enterica serovar Rubislaw str. A4-653</name>
    <dbReference type="NCBI Taxonomy" id="913081"/>
    <lineage>
        <taxon>Bacteria</taxon>
        <taxon>Pseudomonadati</taxon>
        <taxon>Pseudomonadota</taxon>
        <taxon>Gammaproteobacteria</taxon>
        <taxon>Enterobacterales</taxon>
        <taxon>Enterobacteriaceae</taxon>
        <taxon>Salmonella</taxon>
    </lineage>
</organism>
<reference evidence="1 2" key="1">
    <citation type="journal article" date="2011" name="BMC Genomics">
        <title>Genome sequencing reveals diversification of virulence factor content and possible host adaptation in distinct subpopulations of Salmonella enterica.</title>
        <authorList>
            <person name="den Bakker H.C."/>
            <person name="Moreno Switt A.I."/>
            <person name="Govoni G."/>
            <person name="Cummings C.A."/>
            <person name="Ranieri M.L."/>
            <person name="Degoricija L."/>
            <person name="Hoelzer K."/>
            <person name="Rodriguez-Rivera L.D."/>
            <person name="Brown S."/>
            <person name="Bolchacova E."/>
            <person name="Furtado M.R."/>
            <person name="Wiedmann M."/>
        </authorList>
    </citation>
    <scope>NUCLEOTIDE SEQUENCE [LARGE SCALE GENOMIC DNA]</scope>
    <source>
        <strain evidence="1 2">A4-653</strain>
    </source>
</reference>
<evidence type="ECO:0000313" key="1">
    <source>
        <dbReference type="EMBL" id="EHC90415.1"/>
    </source>
</evidence>
<sequence>MQKQKTPIAANVRGFRFYILRKSEIGRFCVIRPCGAMSFFGELFR</sequence>
<name>G5QHU6_SALRU</name>